<dbReference type="InterPro" id="IPR056782">
    <property type="entry name" value="HAD_PNKP"/>
</dbReference>
<comment type="caution">
    <text evidence="2">The sequence shown here is derived from an EMBL/GenBank/DDBJ whole genome shotgun (WGS) entry which is preliminary data.</text>
</comment>
<organism evidence="2 3">
    <name type="scientific">Glycomyces tritici</name>
    <dbReference type="NCBI Taxonomy" id="2665176"/>
    <lineage>
        <taxon>Bacteria</taxon>
        <taxon>Bacillati</taxon>
        <taxon>Actinomycetota</taxon>
        <taxon>Actinomycetes</taxon>
        <taxon>Glycomycetales</taxon>
        <taxon>Glycomycetaceae</taxon>
        <taxon>Glycomyces</taxon>
    </lineage>
</organism>
<gene>
    <name evidence="2" type="ORF">QWI33_14760</name>
</gene>
<name>A0ABT7YQX7_9ACTN</name>
<feature type="domain" description="Polynucleotide kinase PNKP phosphatase" evidence="1">
    <location>
        <begin position="11"/>
        <end position="146"/>
    </location>
</feature>
<accession>A0ABT7YQX7</accession>
<keyword evidence="3" id="KW-1185">Reference proteome</keyword>
<dbReference type="InterPro" id="IPR036412">
    <property type="entry name" value="HAD-like_sf"/>
</dbReference>
<dbReference type="Pfam" id="PF25109">
    <property type="entry name" value="HAD_PNKP"/>
    <property type="match status" value="1"/>
</dbReference>
<sequence length="146" mass="16792">MSLTEPAGYLPNALIADIDGTVALMGDRDPYDETRVLDDQPNVEVVRLVTVLAMNGYRIVFVSGRTEACREDTETWLHRQFPFYFSALHMRAIGDKRRDAEVKTEIYRERIEPHFNVRWVFDDRNQTVAAWRALGLTCLQVAPGDF</sequence>
<evidence type="ECO:0000313" key="3">
    <source>
        <dbReference type="Proteomes" id="UP001171902"/>
    </source>
</evidence>
<evidence type="ECO:0000259" key="1">
    <source>
        <dbReference type="Pfam" id="PF25109"/>
    </source>
</evidence>
<dbReference type="Gene3D" id="3.40.50.1000">
    <property type="entry name" value="HAD superfamily/HAD-like"/>
    <property type="match status" value="1"/>
</dbReference>
<reference evidence="2" key="1">
    <citation type="submission" date="2023-06" db="EMBL/GenBank/DDBJ databases">
        <title>Gycomyces niveus sp.nov., a novel actinomycete isolated from soil in Shouguang.</title>
        <authorList>
            <person name="Yang X."/>
            <person name="Zhao J."/>
        </authorList>
    </citation>
    <scope>NUCLEOTIDE SEQUENCE</scope>
    <source>
        <strain evidence="2">NEAU C2</strain>
    </source>
</reference>
<dbReference type="RefSeq" id="WP_289957913.1">
    <property type="nucleotide sequence ID" value="NZ_JAUEMJ010000004.1"/>
</dbReference>
<evidence type="ECO:0000313" key="2">
    <source>
        <dbReference type="EMBL" id="MDN3240991.1"/>
    </source>
</evidence>
<proteinExistence type="predicted"/>
<dbReference type="SUPFAM" id="SSF56784">
    <property type="entry name" value="HAD-like"/>
    <property type="match status" value="1"/>
</dbReference>
<protein>
    <recommendedName>
        <fullName evidence="1">Polynucleotide kinase PNKP phosphatase domain-containing protein</fullName>
    </recommendedName>
</protein>
<dbReference type="Proteomes" id="UP001171902">
    <property type="component" value="Unassembled WGS sequence"/>
</dbReference>
<dbReference type="EMBL" id="JAUEMJ010000004">
    <property type="protein sequence ID" value="MDN3240991.1"/>
    <property type="molecule type" value="Genomic_DNA"/>
</dbReference>
<dbReference type="InterPro" id="IPR023214">
    <property type="entry name" value="HAD_sf"/>
</dbReference>